<comment type="caution">
    <text evidence="3">The sequence shown here is derived from an EMBL/GenBank/DDBJ whole genome shotgun (WGS) entry which is preliminary data.</text>
</comment>
<reference evidence="4" key="1">
    <citation type="journal article" date="2019" name="Int. J. Syst. Evol. Microbiol.">
        <title>The Global Catalogue of Microorganisms (GCM) 10K type strain sequencing project: providing services to taxonomists for standard genome sequencing and annotation.</title>
        <authorList>
            <consortium name="The Broad Institute Genomics Platform"/>
            <consortium name="The Broad Institute Genome Sequencing Center for Infectious Disease"/>
            <person name="Wu L."/>
            <person name="Ma J."/>
        </authorList>
    </citation>
    <scope>NUCLEOTIDE SEQUENCE [LARGE SCALE GENOMIC DNA]</scope>
    <source>
        <strain evidence="4">CGMCC 1.12404</strain>
    </source>
</reference>
<proteinExistence type="inferred from homology"/>
<evidence type="ECO:0000259" key="2">
    <source>
        <dbReference type="Pfam" id="PF01370"/>
    </source>
</evidence>
<gene>
    <name evidence="3" type="ORF">GCM10007416_21740</name>
</gene>
<dbReference type="PANTHER" id="PTHR43000">
    <property type="entry name" value="DTDP-D-GLUCOSE 4,6-DEHYDRATASE-RELATED"/>
    <property type="match status" value="1"/>
</dbReference>
<accession>A0ABQ1GQJ2</accession>
<evidence type="ECO:0000256" key="1">
    <source>
        <dbReference type="ARBA" id="ARBA00007637"/>
    </source>
</evidence>
<dbReference type="InterPro" id="IPR001509">
    <property type="entry name" value="Epimerase_deHydtase"/>
</dbReference>
<dbReference type="Pfam" id="PF01370">
    <property type="entry name" value="Epimerase"/>
    <property type="match status" value="1"/>
</dbReference>
<dbReference type="CDD" id="cd08946">
    <property type="entry name" value="SDR_e"/>
    <property type="match status" value="1"/>
</dbReference>
<dbReference type="InterPro" id="IPR036291">
    <property type="entry name" value="NAD(P)-bd_dom_sf"/>
</dbReference>
<dbReference type="SUPFAM" id="SSF51735">
    <property type="entry name" value="NAD(P)-binding Rossmann-fold domains"/>
    <property type="match status" value="1"/>
</dbReference>
<sequence length="301" mass="34073">MILITGAAGYIGSKLVDFFSRKNIPMRAVDNFRTHPFPQIHGISIHKLDITIPDDVKKMMKGIDTIIHLGAISDVSQCETHAKDAILINLLSLKYIVREAIQAGVQKIIFPSSFAVYDPHWKLISEQTPLNPGNFYGHLKKWAEELLLKEQANLDIVIFRQSNVYGKGMVSKGTVVESFCKSVIKNQKITIHGSGQQTRNFIHVDDVVWAYYQALSTSIQGIYNLGGKDTLSILELARLVNQLGKQSLGRSVPIIRKQKQSTNEQKTHLIKWDTQKTDTLFRGRKMKSLYEGIQEYFEDTV</sequence>
<keyword evidence="4" id="KW-1185">Reference proteome</keyword>
<name>A0ABQ1GQJ2_9BACL</name>
<dbReference type="Gene3D" id="3.40.50.720">
    <property type="entry name" value="NAD(P)-binding Rossmann-like Domain"/>
    <property type="match status" value="1"/>
</dbReference>
<organism evidence="3 4">
    <name type="scientific">Kroppenstedtia guangzhouensis</name>
    <dbReference type="NCBI Taxonomy" id="1274356"/>
    <lineage>
        <taxon>Bacteria</taxon>
        <taxon>Bacillati</taxon>
        <taxon>Bacillota</taxon>
        <taxon>Bacilli</taxon>
        <taxon>Bacillales</taxon>
        <taxon>Thermoactinomycetaceae</taxon>
        <taxon>Kroppenstedtia</taxon>
    </lineage>
</organism>
<evidence type="ECO:0000313" key="4">
    <source>
        <dbReference type="Proteomes" id="UP000617979"/>
    </source>
</evidence>
<evidence type="ECO:0000313" key="3">
    <source>
        <dbReference type="EMBL" id="GGA48192.1"/>
    </source>
</evidence>
<dbReference type="Proteomes" id="UP000617979">
    <property type="component" value="Unassembled WGS sequence"/>
</dbReference>
<comment type="similarity">
    <text evidence="1">Belongs to the NAD(P)-dependent epimerase/dehydratase family.</text>
</comment>
<feature type="domain" description="NAD-dependent epimerase/dehydratase" evidence="2">
    <location>
        <begin position="2"/>
        <end position="226"/>
    </location>
</feature>
<dbReference type="RefSeq" id="WP_188432551.1">
    <property type="nucleotide sequence ID" value="NZ_BMEX01000006.1"/>
</dbReference>
<protein>
    <submittedName>
        <fullName evidence="3">UDP-glucose 4-epimerase</fullName>
    </submittedName>
</protein>
<dbReference type="EMBL" id="BMEX01000006">
    <property type="protein sequence ID" value="GGA48192.1"/>
    <property type="molecule type" value="Genomic_DNA"/>
</dbReference>